<reference evidence="9 10" key="1">
    <citation type="submission" date="2014-03" db="EMBL/GenBank/DDBJ databases">
        <title>Genomics of Bifidobacteria.</title>
        <authorList>
            <person name="Ventura M."/>
            <person name="Milani C."/>
            <person name="Lugli G.A."/>
        </authorList>
    </citation>
    <scope>NUCLEOTIDE SEQUENCE [LARGE SCALE GENOMIC DNA]</scope>
    <source>
        <strain evidence="9 10">DSM 23969</strain>
    </source>
</reference>
<dbReference type="OrthoDB" id="3238334at2"/>
<dbReference type="PANTHER" id="PTHR36838">
    <property type="entry name" value="AUXIN EFFLUX CARRIER FAMILY PROTEIN"/>
    <property type="match status" value="1"/>
</dbReference>
<dbReference type="RefSeq" id="WP_033494463.1">
    <property type="nucleotide sequence ID" value="NZ_JDUU01000016.1"/>
</dbReference>
<dbReference type="GO" id="GO:0005886">
    <property type="term" value="C:plasma membrane"/>
    <property type="evidence" value="ECO:0007669"/>
    <property type="project" value="UniProtKB-SubCell"/>
</dbReference>
<keyword evidence="10" id="KW-1185">Reference proteome</keyword>
<sequence length="309" mass="33915">MIFQAGSLLLVIIGAYALKHLHVFGDRDYKVAQGLVFNLTLPCAIILSFATNKHDMKMLWIVLFGFFACAIPLFIVYFGSRGDERNYRAFQMLNASGLNLGAFCLPVVQTFMGASAGLPIIMLDIGNATVATAGSLTITRTLLGMDDSFRSLPMILRLRNIARDFLSSISFDIYMLMLVFMFLHITIPQPIVTLITPFANANAFCTMAMIGLMMEVPDNRKDKVELAKVIAWRAVFGVVIAVAAWTLLPFDERIREIIVLGSFAPITIFSTKFTDSLTGNAKLAGFSLTVTAVLSLIVMTVLHALLPVA</sequence>
<dbReference type="eggNOG" id="COG0679">
    <property type="taxonomic scope" value="Bacteria"/>
</dbReference>
<evidence type="ECO:0000256" key="5">
    <source>
        <dbReference type="ARBA" id="ARBA00022692"/>
    </source>
</evidence>
<feature type="transmembrane region" description="Helical" evidence="8">
    <location>
        <begin position="191"/>
        <end position="214"/>
    </location>
</feature>
<evidence type="ECO:0000256" key="6">
    <source>
        <dbReference type="ARBA" id="ARBA00022989"/>
    </source>
</evidence>
<feature type="transmembrane region" description="Helical" evidence="8">
    <location>
        <begin position="100"/>
        <end position="121"/>
    </location>
</feature>
<evidence type="ECO:0000313" key="9">
    <source>
        <dbReference type="EMBL" id="KFI47898.1"/>
    </source>
</evidence>
<dbReference type="EMBL" id="JGYN01000030">
    <property type="protein sequence ID" value="KFI47898.1"/>
    <property type="molecule type" value="Genomic_DNA"/>
</dbReference>
<keyword evidence="3" id="KW-0813">Transport</keyword>
<proteinExistence type="inferred from homology"/>
<evidence type="ECO:0000256" key="4">
    <source>
        <dbReference type="ARBA" id="ARBA00022475"/>
    </source>
</evidence>
<dbReference type="AlphaFoldDB" id="A0A086ZMZ8"/>
<dbReference type="Gene3D" id="1.20.1530.20">
    <property type="match status" value="1"/>
</dbReference>
<keyword evidence="6 8" id="KW-1133">Transmembrane helix</keyword>
<feature type="transmembrane region" description="Helical" evidence="8">
    <location>
        <begin position="58"/>
        <end position="80"/>
    </location>
</feature>
<evidence type="ECO:0000256" key="3">
    <source>
        <dbReference type="ARBA" id="ARBA00022448"/>
    </source>
</evidence>
<protein>
    <submittedName>
        <fullName evidence="9">Transporter, auxin efflux carrier domain protein</fullName>
    </submittedName>
</protein>
<evidence type="ECO:0000256" key="7">
    <source>
        <dbReference type="ARBA" id="ARBA00023136"/>
    </source>
</evidence>
<evidence type="ECO:0000256" key="1">
    <source>
        <dbReference type="ARBA" id="ARBA00004651"/>
    </source>
</evidence>
<gene>
    <name evidence="9" type="ORF">BBIA_0030</name>
</gene>
<keyword evidence="4" id="KW-1003">Cell membrane</keyword>
<dbReference type="Pfam" id="PF03547">
    <property type="entry name" value="Mem_trans"/>
    <property type="match status" value="1"/>
</dbReference>
<keyword evidence="7 8" id="KW-0472">Membrane</keyword>
<dbReference type="InterPro" id="IPR038770">
    <property type="entry name" value="Na+/solute_symporter_sf"/>
</dbReference>
<feature type="transmembrane region" description="Helical" evidence="8">
    <location>
        <begin position="33"/>
        <end position="51"/>
    </location>
</feature>
<feature type="transmembrane region" description="Helical" evidence="8">
    <location>
        <begin position="226"/>
        <end position="248"/>
    </location>
</feature>
<feature type="transmembrane region" description="Helical" evidence="8">
    <location>
        <begin position="165"/>
        <end position="185"/>
    </location>
</feature>
<organism evidence="9 10">
    <name type="scientific">Bifidobacterium biavatii DSM 23969</name>
    <dbReference type="NCBI Taxonomy" id="1437608"/>
    <lineage>
        <taxon>Bacteria</taxon>
        <taxon>Bacillati</taxon>
        <taxon>Actinomycetota</taxon>
        <taxon>Actinomycetes</taxon>
        <taxon>Bifidobacteriales</taxon>
        <taxon>Bifidobacteriaceae</taxon>
        <taxon>Bifidobacterium</taxon>
    </lineage>
</organism>
<dbReference type="PANTHER" id="PTHR36838:SF3">
    <property type="entry name" value="TRANSPORTER AUXIN EFFLUX CARRIER EC FAMILY"/>
    <property type="match status" value="1"/>
</dbReference>
<accession>A0A086ZMZ8</accession>
<keyword evidence="5 8" id="KW-0812">Transmembrane</keyword>
<feature type="transmembrane region" description="Helical" evidence="8">
    <location>
        <begin position="283"/>
        <end position="306"/>
    </location>
</feature>
<comment type="caution">
    <text evidence="9">The sequence shown here is derived from an EMBL/GenBank/DDBJ whole genome shotgun (WGS) entry which is preliminary data.</text>
</comment>
<dbReference type="STRING" id="1437608.GCA_000771645_00742"/>
<feature type="transmembrane region" description="Helical" evidence="8">
    <location>
        <begin position="254"/>
        <end position="271"/>
    </location>
</feature>
<dbReference type="Proteomes" id="UP000029108">
    <property type="component" value="Unassembled WGS sequence"/>
</dbReference>
<evidence type="ECO:0000256" key="8">
    <source>
        <dbReference type="SAM" id="Phobius"/>
    </source>
</evidence>
<comment type="subcellular location">
    <subcellularLocation>
        <location evidence="1">Cell membrane</location>
        <topology evidence="1">Multi-pass membrane protein</topology>
    </subcellularLocation>
</comment>
<comment type="similarity">
    <text evidence="2">Belongs to the auxin efflux carrier (TC 2.A.69) family.</text>
</comment>
<dbReference type="GO" id="GO:0055085">
    <property type="term" value="P:transmembrane transport"/>
    <property type="evidence" value="ECO:0007669"/>
    <property type="project" value="InterPro"/>
</dbReference>
<name>A0A086ZMZ8_9BIFI</name>
<evidence type="ECO:0000256" key="2">
    <source>
        <dbReference type="ARBA" id="ARBA00010145"/>
    </source>
</evidence>
<dbReference type="InterPro" id="IPR004776">
    <property type="entry name" value="Mem_transp_PIN-like"/>
</dbReference>
<evidence type="ECO:0000313" key="10">
    <source>
        <dbReference type="Proteomes" id="UP000029108"/>
    </source>
</evidence>